<keyword evidence="3" id="KW-1185">Reference proteome</keyword>
<sequence length="330" mass="36065">MEQPGSDWSTKTGSTMVRIGEHSLFVSVSGPPRTLSDPLVIILTGAGDVASSYTALAPLVAQFARILVYDRSGLGRSESGPKGSAVTAAEELHKMLHKMQLSPPLILAAHSYGGIVAREYLHLYPSDVAGLVLADSSTERQGDYFRIPDPSISAVQGDLKFAQVTGLRADTVLSRDEWRTRAIDIARGAEAAQAEANSLVAVCHTLAEKKQIDNQAMGSRPVSVIRCNGARDYERIYQRGVEMGYGSLQQQKEFRDLLDRWPGIDRDLQEEQLRLSSTTRLVHLSECGHNVHLLRPDLVAAEIHWVIEQLGCRSCDASFKIVSPSFASPD</sequence>
<organism evidence="2 3">
    <name type="scientific">Penicillium frequentans</name>
    <dbReference type="NCBI Taxonomy" id="3151616"/>
    <lineage>
        <taxon>Eukaryota</taxon>
        <taxon>Fungi</taxon>
        <taxon>Dikarya</taxon>
        <taxon>Ascomycota</taxon>
        <taxon>Pezizomycotina</taxon>
        <taxon>Eurotiomycetes</taxon>
        <taxon>Eurotiomycetidae</taxon>
        <taxon>Eurotiales</taxon>
        <taxon>Aspergillaceae</taxon>
        <taxon>Penicillium</taxon>
    </lineage>
</organism>
<dbReference type="GO" id="GO:0016787">
    <property type="term" value="F:hydrolase activity"/>
    <property type="evidence" value="ECO:0007669"/>
    <property type="project" value="UniProtKB-KW"/>
</dbReference>
<proteinExistence type="predicted"/>
<dbReference type="PANTHER" id="PTHR43798:SF33">
    <property type="entry name" value="HYDROLASE, PUTATIVE (AFU_ORTHOLOGUE AFUA_2G14860)-RELATED"/>
    <property type="match status" value="1"/>
</dbReference>
<dbReference type="GO" id="GO:0017000">
    <property type="term" value="P:antibiotic biosynthetic process"/>
    <property type="evidence" value="ECO:0007669"/>
    <property type="project" value="UniProtKB-ARBA"/>
</dbReference>
<dbReference type="GO" id="GO:0016020">
    <property type="term" value="C:membrane"/>
    <property type="evidence" value="ECO:0007669"/>
    <property type="project" value="TreeGrafter"/>
</dbReference>
<protein>
    <submittedName>
        <fullName evidence="2">Alpha/beta hydrolase fold protein</fullName>
    </submittedName>
</protein>
<reference evidence="2 3" key="1">
    <citation type="journal article" date="2023" name="IMA Fungus">
        <title>Comparative genomic study of the Penicillium genus elucidates a diverse pangenome and 15 lateral gene transfer events.</title>
        <authorList>
            <person name="Petersen C."/>
            <person name="Sorensen T."/>
            <person name="Nielsen M.R."/>
            <person name="Sondergaard T.E."/>
            <person name="Sorensen J.L."/>
            <person name="Fitzpatrick D.A."/>
            <person name="Frisvad J.C."/>
            <person name="Nielsen K.L."/>
        </authorList>
    </citation>
    <scope>NUCLEOTIDE SEQUENCE [LARGE SCALE GENOMIC DNA]</scope>
    <source>
        <strain evidence="2 3">IBT 35679</strain>
    </source>
</reference>
<dbReference type="InterPro" id="IPR029058">
    <property type="entry name" value="AB_hydrolase_fold"/>
</dbReference>
<gene>
    <name evidence="2" type="ORF">N7494_002796</name>
</gene>
<dbReference type="SUPFAM" id="SSF53474">
    <property type="entry name" value="alpha/beta-Hydrolases"/>
    <property type="match status" value="1"/>
</dbReference>
<dbReference type="PANTHER" id="PTHR43798">
    <property type="entry name" value="MONOACYLGLYCEROL LIPASE"/>
    <property type="match status" value="1"/>
</dbReference>
<dbReference type="Pfam" id="PF12697">
    <property type="entry name" value="Abhydrolase_6"/>
    <property type="match status" value="1"/>
</dbReference>
<dbReference type="EMBL" id="JAQIZZ010000002">
    <property type="protein sequence ID" value="KAJ5553418.1"/>
    <property type="molecule type" value="Genomic_DNA"/>
</dbReference>
<name>A0AAD6D6B3_9EURO</name>
<evidence type="ECO:0000313" key="2">
    <source>
        <dbReference type="EMBL" id="KAJ5553418.1"/>
    </source>
</evidence>
<dbReference type="Proteomes" id="UP001220324">
    <property type="component" value="Unassembled WGS sequence"/>
</dbReference>
<dbReference type="GO" id="GO:0072330">
    <property type="term" value="P:monocarboxylic acid biosynthetic process"/>
    <property type="evidence" value="ECO:0007669"/>
    <property type="project" value="UniProtKB-ARBA"/>
</dbReference>
<evidence type="ECO:0000259" key="1">
    <source>
        <dbReference type="Pfam" id="PF12697"/>
    </source>
</evidence>
<dbReference type="Gene3D" id="3.40.50.1820">
    <property type="entry name" value="alpha/beta hydrolase"/>
    <property type="match status" value="1"/>
</dbReference>
<evidence type="ECO:0000313" key="3">
    <source>
        <dbReference type="Proteomes" id="UP001220324"/>
    </source>
</evidence>
<dbReference type="AlphaFoldDB" id="A0AAD6D6B3"/>
<comment type="caution">
    <text evidence="2">The sequence shown here is derived from an EMBL/GenBank/DDBJ whole genome shotgun (WGS) entry which is preliminary data.</text>
</comment>
<dbReference type="InterPro" id="IPR000073">
    <property type="entry name" value="AB_hydrolase_1"/>
</dbReference>
<feature type="domain" description="AB hydrolase-1" evidence="1">
    <location>
        <begin position="40"/>
        <end position="301"/>
    </location>
</feature>
<keyword evidence="2" id="KW-0378">Hydrolase</keyword>
<dbReference type="InterPro" id="IPR050266">
    <property type="entry name" value="AB_hydrolase_sf"/>
</dbReference>
<accession>A0AAD6D6B3</accession>